<feature type="transmembrane region" description="Helical" evidence="9">
    <location>
        <begin position="371"/>
        <end position="399"/>
    </location>
</feature>
<dbReference type="InterPro" id="IPR003663">
    <property type="entry name" value="Sugar/inositol_transpt"/>
</dbReference>
<dbReference type="SUPFAM" id="SSF103473">
    <property type="entry name" value="MFS general substrate transporter"/>
    <property type="match status" value="1"/>
</dbReference>
<evidence type="ECO:0000313" key="11">
    <source>
        <dbReference type="EMBL" id="KAL1405742.1"/>
    </source>
</evidence>
<comment type="subcellular location">
    <subcellularLocation>
        <location evidence="1">Membrane</location>
        <topology evidence="1">Multi-pass membrane protein</topology>
    </subcellularLocation>
</comment>
<evidence type="ECO:0000256" key="5">
    <source>
        <dbReference type="ARBA" id="ARBA00022989"/>
    </source>
</evidence>
<evidence type="ECO:0000256" key="2">
    <source>
        <dbReference type="ARBA" id="ARBA00010992"/>
    </source>
</evidence>
<evidence type="ECO:0000256" key="9">
    <source>
        <dbReference type="SAM" id="Phobius"/>
    </source>
</evidence>
<dbReference type="EMBL" id="JBBXJM010000006">
    <property type="protein sequence ID" value="KAL1405742.1"/>
    <property type="molecule type" value="Genomic_DNA"/>
</dbReference>
<dbReference type="NCBIfam" id="TIGR00879">
    <property type="entry name" value="SP"/>
    <property type="match status" value="1"/>
</dbReference>
<dbReference type="InterPro" id="IPR005828">
    <property type="entry name" value="MFS_sugar_transport-like"/>
</dbReference>
<dbReference type="Proteomes" id="UP001565368">
    <property type="component" value="Unassembled WGS sequence"/>
</dbReference>
<feature type="domain" description="Major facilitator superfamily (MFS) profile" evidence="10">
    <location>
        <begin position="15"/>
        <end position="465"/>
    </location>
</feature>
<dbReference type="InterPro" id="IPR036259">
    <property type="entry name" value="MFS_trans_sf"/>
</dbReference>
<dbReference type="Gene3D" id="1.20.1250.20">
    <property type="entry name" value="MFS general substrate transporter like domains"/>
    <property type="match status" value="1"/>
</dbReference>
<dbReference type="GeneID" id="95988455"/>
<evidence type="ECO:0000313" key="12">
    <source>
        <dbReference type="Proteomes" id="UP001565368"/>
    </source>
</evidence>
<feature type="transmembrane region" description="Helical" evidence="9">
    <location>
        <begin position="443"/>
        <end position="461"/>
    </location>
</feature>
<evidence type="ECO:0000256" key="6">
    <source>
        <dbReference type="ARBA" id="ARBA00023136"/>
    </source>
</evidence>
<keyword evidence="12" id="KW-1185">Reference proteome</keyword>
<feature type="transmembrane region" description="Helical" evidence="9">
    <location>
        <begin position="66"/>
        <end position="87"/>
    </location>
</feature>
<dbReference type="InterPro" id="IPR020846">
    <property type="entry name" value="MFS_dom"/>
</dbReference>
<evidence type="ECO:0000256" key="3">
    <source>
        <dbReference type="ARBA" id="ARBA00022448"/>
    </source>
</evidence>
<evidence type="ECO:0000259" key="10">
    <source>
        <dbReference type="PROSITE" id="PS50850"/>
    </source>
</evidence>
<keyword evidence="6 9" id="KW-0472">Membrane</keyword>
<proteinExistence type="inferred from homology"/>
<feature type="transmembrane region" description="Helical" evidence="9">
    <location>
        <begin position="94"/>
        <end position="113"/>
    </location>
</feature>
<comment type="similarity">
    <text evidence="2 8">Belongs to the major facilitator superfamily. Sugar transporter (TC 2.A.1.1) family.</text>
</comment>
<dbReference type="RefSeq" id="XP_069205686.1">
    <property type="nucleotide sequence ID" value="XM_069355845.1"/>
</dbReference>
<evidence type="ECO:0000256" key="4">
    <source>
        <dbReference type="ARBA" id="ARBA00022692"/>
    </source>
</evidence>
<feature type="transmembrane region" description="Helical" evidence="9">
    <location>
        <begin position="185"/>
        <end position="202"/>
    </location>
</feature>
<dbReference type="PANTHER" id="PTHR48022">
    <property type="entry name" value="PLASTIDIC GLUCOSE TRANSPORTER 4"/>
    <property type="match status" value="1"/>
</dbReference>
<evidence type="ECO:0000256" key="7">
    <source>
        <dbReference type="ARBA" id="ARBA00049119"/>
    </source>
</evidence>
<comment type="catalytic activity">
    <reaction evidence="7">
        <text>myo-inositol(out) + H(+)(out) = myo-inositol(in) + H(+)(in)</text>
        <dbReference type="Rhea" id="RHEA:60364"/>
        <dbReference type="ChEBI" id="CHEBI:15378"/>
        <dbReference type="ChEBI" id="CHEBI:17268"/>
    </reaction>
</comment>
<accession>A0ABR3PUD4</accession>
<protein>
    <recommendedName>
        <fullName evidence="10">Major facilitator superfamily (MFS) profile domain-containing protein</fullName>
    </recommendedName>
</protein>
<keyword evidence="4 9" id="KW-0812">Transmembrane</keyword>
<reference evidence="11 12" key="1">
    <citation type="submission" date="2023-08" db="EMBL/GenBank/DDBJ databases">
        <title>Annotated Genome Sequence of Vanrija albida AlHP1.</title>
        <authorList>
            <person name="Herzog R."/>
        </authorList>
    </citation>
    <scope>NUCLEOTIDE SEQUENCE [LARGE SCALE GENOMIC DNA]</scope>
    <source>
        <strain evidence="11 12">AlHP1</strain>
    </source>
</reference>
<gene>
    <name evidence="11" type="ORF">Q8F55_007412</name>
</gene>
<dbReference type="InterPro" id="IPR050360">
    <property type="entry name" value="MFS_Sugar_Transporters"/>
</dbReference>
<dbReference type="PROSITE" id="PS50850">
    <property type="entry name" value="MFS"/>
    <property type="match status" value="1"/>
</dbReference>
<dbReference type="PRINTS" id="PR00171">
    <property type="entry name" value="SUGRTRNSPORT"/>
</dbReference>
<feature type="transmembrane region" description="Helical" evidence="9">
    <location>
        <begin position="406"/>
        <end position="423"/>
    </location>
</feature>
<comment type="caution">
    <text evidence="11">The sequence shown here is derived from an EMBL/GenBank/DDBJ whole genome shotgun (WGS) entry which is preliminary data.</text>
</comment>
<keyword evidence="5 9" id="KW-1133">Transmembrane helix</keyword>
<organism evidence="11 12">
    <name type="scientific">Vanrija albida</name>
    <dbReference type="NCBI Taxonomy" id="181172"/>
    <lineage>
        <taxon>Eukaryota</taxon>
        <taxon>Fungi</taxon>
        <taxon>Dikarya</taxon>
        <taxon>Basidiomycota</taxon>
        <taxon>Agaricomycotina</taxon>
        <taxon>Tremellomycetes</taxon>
        <taxon>Trichosporonales</taxon>
        <taxon>Trichosporonaceae</taxon>
        <taxon>Vanrija</taxon>
    </lineage>
</organism>
<name>A0ABR3PUD4_9TREE</name>
<dbReference type="PANTHER" id="PTHR48022:SF28">
    <property type="entry name" value="MAJOR FACILITATOR SUPERFAMILY (MFS) PROFILE DOMAIN-CONTAINING PROTEIN-RELATED"/>
    <property type="match status" value="1"/>
</dbReference>
<feature type="transmembrane region" description="Helical" evidence="9">
    <location>
        <begin position="12"/>
        <end position="28"/>
    </location>
</feature>
<sequence>MFTDKLEGKWANWFITACAGSSFLLFGYDQGVMGGLLTGDAWVAQFPEINTNKGANGSASLQGTVVAIYEIGCLAGSLLAFAIGDYLGRRRMIMLGSLILIVGAALQTAAYGIPQLIVGRIVAGIGNGINTSTVPLWHSETTRAHNRGRAVATELAINTFGTMSSYWIDYGFSFVKNQSQFRAPLGFQMVFAIVTLVLIQWCPESPRWLLSRGKEAEAQAVLRQLSVEPPAYRDAVVDAEFKQIVEWINEEKAALVRDGKPISQFRACFTNGKDRYFHRLVLGMGSQFMQQLCGINAIAYYSAVIFEQSVGLARNTALLLAGGNGIVNHLASIPPIFIIDRIGRRKLMIWSVAGQAVCMALMAGGTSTTAYGPGIVATTGIFFFSFFFASGLLSVPWLYPTEIAPLPIRTCSAALGSASNWIWNFVVVEITPISLHSIGYKTYIYFAIFNALFIPLIYFFYPETRQLSLENVDLLFTGPKVLLHLPEELRVPEPLSDVETKGDGRSDFVHAEFK</sequence>
<dbReference type="Pfam" id="PF00083">
    <property type="entry name" value="Sugar_tr"/>
    <property type="match status" value="1"/>
</dbReference>
<evidence type="ECO:0000256" key="1">
    <source>
        <dbReference type="ARBA" id="ARBA00004141"/>
    </source>
</evidence>
<keyword evidence="3 8" id="KW-0813">Transport</keyword>
<evidence type="ECO:0000256" key="8">
    <source>
        <dbReference type="RuleBase" id="RU003346"/>
    </source>
</evidence>
<feature type="transmembrane region" description="Helical" evidence="9">
    <location>
        <begin position="347"/>
        <end position="365"/>
    </location>
</feature>